<keyword evidence="2" id="KW-1185">Reference proteome</keyword>
<name>A0A7Y9S5Q9_9ACTN</name>
<evidence type="ECO:0000313" key="1">
    <source>
        <dbReference type="EMBL" id="NYG60468.1"/>
    </source>
</evidence>
<accession>A0A7Y9S5Q9</accession>
<reference evidence="1 2" key="1">
    <citation type="submission" date="2020-07" db="EMBL/GenBank/DDBJ databases">
        <title>Sequencing the genomes of 1000 actinobacteria strains.</title>
        <authorList>
            <person name="Klenk H.-P."/>
        </authorList>
    </citation>
    <scope>NUCLEOTIDE SEQUENCE [LARGE SCALE GENOMIC DNA]</scope>
    <source>
        <strain evidence="1 2">DSM 23819</strain>
    </source>
</reference>
<evidence type="ECO:0000313" key="2">
    <source>
        <dbReference type="Proteomes" id="UP000540656"/>
    </source>
</evidence>
<dbReference type="Proteomes" id="UP000540656">
    <property type="component" value="Unassembled WGS sequence"/>
</dbReference>
<protein>
    <submittedName>
        <fullName evidence="1">Uncharacterized protein</fullName>
    </submittedName>
</protein>
<dbReference type="EMBL" id="JACCAA010000001">
    <property type="protein sequence ID" value="NYG60468.1"/>
    <property type="molecule type" value="Genomic_DNA"/>
</dbReference>
<sequence length="179" mass="19455">MTWERDLFDFLDDLEAQAESAFAEEREFEVLDRARGEYASVGLLERLMASVGGQVGLHLLGVGHLEGRLARVADGWCLLESGGHEWMVRLSAIELARGLSTRAVPPDAWPVTAKLGFGSALRRIAESGSRCQIRLIGGGQYDVLPQRVGADFLEATTGTQGESVLYRFEAIAAVHTPQG</sequence>
<gene>
    <name evidence="1" type="ORF">BJ980_003391</name>
</gene>
<organism evidence="1 2">
    <name type="scientific">Nocardioides daedukensis</name>
    <dbReference type="NCBI Taxonomy" id="634462"/>
    <lineage>
        <taxon>Bacteria</taxon>
        <taxon>Bacillati</taxon>
        <taxon>Actinomycetota</taxon>
        <taxon>Actinomycetes</taxon>
        <taxon>Propionibacteriales</taxon>
        <taxon>Nocardioidaceae</taxon>
        <taxon>Nocardioides</taxon>
    </lineage>
</organism>
<comment type="caution">
    <text evidence="1">The sequence shown here is derived from an EMBL/GenBank/DDBJ whole genome shotgun (WGS) entry which is preliminary data.</text>
</comment>
<dbReference type="AlphaFoldDB" id="A0A7Y9S5Q9"/>
<dbReference type="RefSeq" id="WP_179503394.1">
    <property type="nucleotide sequence ID" value="NZ_JACCAA010000001.1"/>
</dbReference>
<proteinExistence type="predicted"/>